<comment type="caution">
    <text evidence="1">The sequence shown here is derived from an EMBL/GenBank/DDBJ whole genome shotgun (WGS) entry which is preliminary data.</text>
</comment>
<accession>A0ACB9H0G3</accession>
<keyword evidence="2" id="KW-1185">Reference proteome</keyword>
<evidence type="ECO:0000313" key="1">
    <source>
        <dbReference type="EMBL" id="KAI3788823.1"/>
    </source>
</evidence>
<protein>
    <submittedName>
        <fullName evidence="1">Uncharacterized protein</fullName>
    </submittedName>
</protein>
<gene>
    <name evidence="1" type="ORF">L2E82_01601</name>
</gene>
<name>A0ACB9H0G3_CICIN</name>
<sequence length="200" mass="22516">MYIPLKNYWSNLRLYTFNLHGVKSNISDFRIRLTFEHVDATSAENKTGKTLDNKRIKSDESNGLVKCTNGTMQSGNVSDINSPLRKVGQPCHMTLVCSRAPIFIGGRYLKGEASVEELIGGNILPMCNGDGYKFHAAGREDIDVRMLGSGMPYLVEIQNSRNVPYEVSIKEMENKINSLESNLAVTVREKTMKMMWRLGF</sequence>
<dbReference type="Proteomes" id="UP001055811">
    <property type="component" value="Linkage Group LG01"/>
</dbReference>
<dbReference type="EMBL" id="CM042009">
    <property type="protein sequence ID" value="KAI3788823.1"/>
    <property type="molecule type" value="Genomic_DNA"/>
</dbReference>
<proteinExistence type="predicted"/>
<organism evidence="1 2">
    <name type="scientific">Cichorium intybus</name>
    <name type="common">Chicory</name>
    <dbReference type="NCBI Taxonomy" id="13427"/>
    <lineage>
        <taxon>Eukaryota</taxon>
        <taxon>Viridiplantae</taxon>
        <taxon>Streptophyta</taxon>
        <taxon>Embryophyta</taxon>
        <taxon>Tracheophyta</taxon>
        <taxon>Spermatophyta</taxon>
        <taxon>Magnoliopsida</taxon>
        <taxon>eudicotyledons</taxon>
        <taxon>Gunneridae</taxon>
        <taxon>Pentapetalae</taxon>
        <taxon>asterids</taxon>
        <taxon>campanulids</taxon>
        <taxon>Asterales</taxon>
        <taxon>Asteraceae</taxon>
        <taxon>Cichorioideae</taxon>
        <taxon>Cichorieae</taxon>
        <taxon>Cichoriinae</taxon>
        <taxon>Cichorium</taxon>
    </lineage>
</organism>
<reference evidence="1 2" key="2">
    <citation type="journal article" date="2022" name="Mol. Ecol. Resour.">
        <title>The genomes of chicory, endive, great burdock and yacon provide insights into Asteraceae paleo-polyploidization history and plant inulin production.</title>
        <authorList>
            <person name="Fan W."/>
            <person name="Wang S."/>
            <person name="Wang H."/>
            <person name="Wang A."/>
            <person name="Jiang F."/>
            <person name="Liu H."/>
            <person name="Zhao H."/>
            <person name="Xu D."/>
            <person name="Zhang Y."/>
        </authorList>
    </citation>
    <scope>NUCLEOTIDE SEQUENCE [LARGE SCALE GENOMIC DNA]</scope>
    <source>
        <strain evidence="2">cv. Punajuju</strain>
        <tissue evidence="1">Leaves</tissue>
    </source>
</reference>
<reference evidence="2" key="1">
    <citation type="journal article" date="2022" name="Mol. Ecol. Resour.">
        <title>The genomes of chicory, endive, great burdock and yacon provide insights into Asteraceae palaeo-polyploidization history and plant inulin production.</title>
        <authorList>
            <person name="Fan W."/>
            <person name="Wang S."/>
            <person name="Wang H."/>
            <person name="Wang A."/>
            <person name="Jiang F."/>
            <person name="Liu H."/>
            <person name="Zhao H."/>
            <person name="Xu D."/>
            <person name="Zhang Y."/>
        </authorList>
    </citation>
    <scope>NUCLEOTIDE SEQUENCE [LARGE SCALE GENOMIC DNA]</scope>
    <source>
        <strain evidence="2">cv. Punajuju</strain>
    </source>
</reference>
<evidence type="ECO:0000313" key="2">
    <source>
        <dbReference type="Proteomes" id="UP001055811"/>
    </source>
</evidence>